<evidence type="ECO:0000313" key="2">
    <source>
        <dbReference type="Proteomes" id="UP000320896"/>
    </source>
</evidence>
<feature type="non-terminal residue" evidence="1">
    <location>
        <position position="123"/>
    </location>
</feature>
<protein>
    <recommendedName>
        <fullName evidence="3">Phage protein</fullName>
    </recommendedName>
</protein>
<dbReference type="Proteomes" id="UP000320896">
    <property type="component" value="Unassembled WGS sequence"/>
</dbReference>
<proteinExistence type="predicted"/>
<evidence type="ECO:0008006" key="3">
    <source>
        <dbReference type="Google" id="ProtNLM"/>
    </source>
</evidence>
<sequence>MEDCTKVLVYGSFDGFAYSTDDSIAISVVLDNGEKVEIPEEFIVSADQMINKYKIKLKDVIERIEKFDIGTKAVWINEILNKLGSEYGFHKYCAGYKQGKFDGAMKRERVTVPQFVENYIKYA</sequence>
<reference evidence="1 2" key="1">
    <citation type="submission" date="2019-07" db="EMBL/GenBank/DDBJ databases">
        <authorList>
            <person name="Mohale T."/>
        </authorList>
    </citation>
    <scope>NUCLEOTIDE SEQUENCE [LARGE SCALE GENOMIC DNA]</scope>
    <source>
        <strain evidence="1 2">NTPn 126</strain>
    </source>
</reference>
<gene>
    <name evidence="1" type="ORF">AZJ70_13170</name>
</gene>
<accession>A0A558ZML1</accession>
<comment type="caution">
    <text evidence="1">The sequence shown here is derived from an EMBL/GenBank/DDBJ whole genome shotgun (WGS) entry which is preliminary data.</text>
</comment>
<organism evidence="1 2">
    <name type="scientific">Streptococcus pneumoniae</name>
    <dbReference type="NCBI Taxonomy" id="1313"/>
    <lineage>
        <taxon>Bacteria</taxon>
        <taxon>Bacillati</taxon>
        <taxon>Bacillota</taxon>
        <taxon>Bacilli</taxon>
        <taxon>Lactobacillales</taxon>
        <taxon>Streptococcaceae</taxon>
        <taxon>Streptococcus</taxon>
    </lineage>
</organism>
<name>A0A558ZML1_STREE</name>
<dbReference type="EMBL" id="VMWH01000464">
    <property type="protein sequence ID" value="TVW78643.1"/>
    <property type="molecule type" value="Genomic_DNA"/>
</dbReference>
<dbReference type="AlphaFoldDB" id="A0A558ZML1"/>
<evidence type="ECO:0000313" key="1">
    <source>
        <dbReference type="EMBL" id="TVW78643.1"/>
    </source>
</evidence>